<keyword evidence="2 3" id="KW-0378">Hydrolase</keyword>
<organism evidence="4 5">
    <name type="scientific">Clostridium paraputrificum</name>
    <dbReference type="NCBI Taxonomy" id="29363"/>
    <lineage>
        <taxon>Bacteria</taxon>
        <taxon>Bacillati</taxon>
        <taxon>Bacillota</taxon>
        <taxon>Clostridia</taxon>
        <taxon>Eubacteriales</taxon>
        <taxon>Clostridiaceae</taxon>
        <taxon>Clostridium</taxon>
    </lineage>
</organism>
<dbReference type="GeneID" id="42777330"/>
<dbReference type="Proteomes" id="UP000092714">
    <property type="component" value="Unassembled WGS sequence"/>
</dbReference>
<dbReference type="EC" id="3.5.1.44" evidence="3"/>
<evidence type="ECO:0000256" key="3">
    <source>
        <dbReference type="HAMAP-Rule" id="MF_01440"/>
    </source>
</evidence>
<dbReference type="PANTHER" id="PTHR35147:SF1">
    <property type="entry name" value="CHEMORECEPTOR GLUTAMINE DEAMIDASE CHED-RELATED"/>
    <property type="match status" value="1"/>
</dbReference>
<evidence type="ECO:0000313" key="4">
    <source>
        <dbReference type="EMBL" id="OBY12180.1"/>
    </source>
</evidence>
<comment type="similarity">
    <text evidence="3">Belongs to the CheD family.</text>
</comment>
<dbReference type="GO" id="GO:0006935">
    <property type="term" value="P:chemotaxis"/>
    <property type="evidence" value="ECO:0007669"/>
    <property type="project" value="UniProtKB-UniRule"/>
</dbReference>
<dbReference type="InterPro" id="IPR005659">
    <property type="entry name" value="Chemorcpt_Glu_NH3ase_CheD"/>
</dbReference>
<dbReference type="Pfam" id="PF03975">
    <property type="entry name" value="CheD"/>
    <property type="match status" value="1"/>
</dbReference>
<dbReference type="InterPro" id="IPR038592">
    <property type="entry name" value="CheD-like_sf"/>
</dbReference>
<dbReference type="SUPFAM" id="SSF64438">
    <property type="entry name" value="CNF1/YfiH-like putative cysteine hydrolases"/>
    <property type="match status" value="1"/>
</dbReference>
<dbReference type="InterPro" id="IPR011324">
    <property type="entry name" value="Cytotoxic_necrot_fac-like_cat"/>
</dbReference>
<dbReference type="OrthoDB" id="9807202at2"/>
<dbReference type="EMBL" id="MAPZ01000009">
    <property type="protein sequence ID" value="OBY12180.1"/>
    <property type="molecule type" value="Genomic_DNA"/>
</dbReference>
<comment type="function">
    <text evidence="3">Probably deamidates glutamine residues to glutamate on methyl-accepting chemotaxis receptors (MCPs), playing an important role in chemotaxis.</text>
</comment>
<reference evidence="4 5" key="1">
    <citation type="submission" date="2016-06" db="EMBL/GenBank/DDBJ databases">
        <authorList>
            <person name="Kjaerup R.B."/>
            <person name="Dalgaard T.S."/>
            <person name="Juul-Madsen H.R."/>
        </authorList>
    </citation>
    <scope>NUCLEOTIDE SEQUENCE [LARGE SCALE GENOMIC DNA]</scope>
    <source>
        <strain evidence="4 5">373-A1</strain>
    </source>
</reference>
<accession>A0A174S8U7</accession>
<dbReference type="RefSeq" id="WP_027099483.1">
    <property type="nucleotide sequence ID" value="NZ_CABHIH010000001.1"/>
</dbReference>
<dbReference type="Gene3D" id="3.30.1330.200">
    <property type="match status" value="1"/>
</dbReference>
<dbReference type="AlphaFoldDB" id="A0A174S8U7"/>
<name>A0A174S8U7_9CLOT</name>
<protein>
    <recommendedName>
        <fullName evidence="3">Probable chemoreceptor glutamine deamidase CheD</fullName>
        <ecNumber evidence="3">3.5.1.44</ecNumber>
    </recommendedName>
</protein>
<keyword evidence="1 3" id="KW-0145">Chemotaxis</keyword>
<keyword evidence="5" id="KW-1185">Reference proteome</keyword>
<evidence type="ECO:0000256" key="2">
    <source>
        <dbReference type="ARBA" id="ARBA00022801"/>
    </source>
</evidence>
<dbReference type="NCBIfam" id="NF010015">
    <property type="entry name" value="PRK13490.1"/>
    <property type="match status" value="1"/>
</dbReference>
<dbReference type="CDD" id="cd16352">
    <property type="entry name" value="CheD"/>
    <property type="match status" value="1"/>
</dbReference>
<dbReference type="GO" id="GO:0050568">
    <property type="term" value="F:protein-glutamine glutaminase activity"/>
    <property type="evidence" value="ECO:0007669"/>
    <property type="project" value="UniProtKB-UniRule"/>
</dbReference>
<evidence type="ECO:0000256" key="1">
    <source>
        <dbReference type="ARBA" id="ARBA00022500"/>
    </source>
</evidence>
<evidence type="ECO:0000313" key="5">
    <source>
        <dbReference type="Proteomes" id="UP000092714"/>
    </source>
</evidence>
<dbReference type="PANTHER" id="PTHR35147">
    <property type="entry name" value="CHEMORECEPTOR GLUTAMINE DEAMIDASE CHED-RELATED"/>
    <property type="match status" value="1"/>
</dbReference>
<proteinExistence type="inferred from homology"/>
<dbReference type="HAMAP" id="MF_01440">
    <property type="entry name" value="CheD"/>
    <property type="match status" value="1"/>
</dbReference>
<comment type="caution">
    <text evidence="4">The sequence shown here is derived from an EMBL/GenBank/DDBJ whole genome shotgun (WGS) entry which is preliminary data.</text>
</comment>
<gene>
    <name evidence="3" type="primary">cheD</name>
    <name evidence="4" type="ORF">CP373A1_00895</name>
</gene>
<comment type="catalytic activity">
    <reaction evidence="3">
        <text>L-glutaminyl-[protein] + H2O = L-glutamyl-[protein] + NH4(+)</text>
        <dbReference type="Rhea" id="RHEA:16441"/>
        <dbReference type="Rhea" id="RHEA-COMP:10207"/>
        <dbReference type="Rhea" id="RHEA-COMP:10208"/>
        <dbReference type="ChEBI" id="CHEBI:15377"/>
        <dbReference type="ChEBI" id="CHEBI:28938"/>
        <dbReference type="ChEBI" id="CHEBI:29973"/>
        <dbReference type="ChEBI" id="CHEBI:30011"/>
        <dbReference type="EC" id="3.5.1.44"/>
    </reaction>
</comment>
<sequence>MEYTEVKVGISDLNVVLPPQKIITIGLGSCVGIGLYDADSKVAGLAHIMLPDSTQFRNVTQPLKFADLAIPILIEKMVSKGCKRKNIVAKIAGGASMFNFSDKNMISDIGKRNTEAVKQSLKSHEIPIVAEETGGNKGRTMIIDSSNGEVTIRVVGKGILTL</sequence>
<dbReference type="eggNOG" id="COG1871">
    <property type="taxonomic scope" value="Bacteria"/>
</dbReference>